<dbReference type="InterPro" id="IPR000504">
    <property type="entry name" value="RRM_dom"/>
</dbReference>
<dbReference type="PANTHER" id="PTHR34427:SF5">
    <property type="entry name" value="DUF4283 DOMAIN-CONTAINING PROTEIN"/>
    <property type="match status" value="1"/>
</dbReference>
<keyword evidence="5" id="KW-1185">Reference proteome</keyword>
<dbReference type="SMART" id="SM00360">
    <property type="entry name" value="RRM"/>
    <property type="match status" value="1"/>
</dbReference>
<protein>
    <submittedName>
        <fullName evidence="4">Nucleotide-binding alpha-beta plait domain-containing protein</fullName>
    </submittedName>
</protein>
<feature type="compositionally biased region" description="Acidic residues" evidence="2">
    <location>
        <begin position="332"/>
        <end position="350"/>
    </location>
</feature>
<evidence type="ECO:0000256" key="1">
    <source>
        <dbReference type="PROSITE-ProRule" id="PRU00176"/>
    </source>
</evidence>
<proteinExistence type="predicted"/>
<evidence type="ECO:0000313" key="4">
    <source>
        <dbReference type="EMBL" id="GJS82273.1"/>
    </source>
</evidence>
<dbReference type="PROSITE" id="PS50102">
    <property type="entry name" value="RRM"/>
    <property type="match status" value="1"/>
</dbReference>
<feature type="region of interest" description="Disordered" evidence="2">
    <location>
        <begin position="445"/>
        <end position="493"/>
    </location>
</feature>
<dbReference type="PANTHER" id="PTHR34427">
    <property type="entry name" value="DUF4283 DOMAIN PROTEIN"/>
    <property type="match status" value="1"/>
</dbReference>
<dbReference type="SUPFAM" id="SSF54928">
    <property type="entry name" value="RNA-binding domain, RBD"/>
    <property type="match status" value="1"/>
</dbReference>
<comment type="caution">
    <text evidence="4">The sequence shown here is derived from an EMBL/GenBank/DDBJ whole genome shotgun (WGS) entry which is preliminary data.</text>
</comment>
<gene>
    <name evidence="4" type="ORF">Tco_0748814</name>
</gene>
<dbReference type="InterPro" id="IPR012677">
    <property type="entry name" value="Nucleotide-bd_a/b_plait_sf"/>
</dbReference>
<dbReference type="EMBL" id="BQNB010010812">
    <property type="protein sequence ID" value="GJS82273.1"/>
    <property type="molecule type" value="Genomic_DNA"/>
</dbReference>
<accession>A0ABQ4YWR3</accession>
<dbReference type="InterPro" id="IPR035979">
    <property type="entry name" value="RBD_domain_sf"/>
</dbReference>
<reference evidence="4" key="2">
    <citation type="submission" date="2022-01" db="EMBL/GenBank/DDBJ databases">
        <authorList>
            <person name="Yamashiro T."/>
            <person name="Shiraishi A."/>
            <person name="Satake H."/>
            <person name="Nakayama K."/>
        </authorList>
    </citation>
    <scope>NUCLEOTIDE SEQUENCE</scope>
</reference>
<dbReference type="Pfam" id="PF00076">
    <property type="entry name" value="RRM_1"/>
    <property type="match status" value="1"/>
</dbReference>
<reference evidence="4" key="1">
    <citation type="journal article" date="2022" name="Int. J. Mol. Sci.">
        <title>Draft Genome of Tanacetum Coccineum: Genomic Comparison of Closely Related Tanacetum-Family Plants.</title>
        <authorList>
            <person name="Yamashiro T."/>
            <person name="Shiraishi A."/>
            <person name="Nakayama K."/>
            <person name="Satake H."/>
        </authorList>
    </citation>
    <scope>NUCLEOTIDE SEQUENCE</scope>
</reference>
<feature type="domain" description="RRM" evidence="3">
    <location>
        <begin position="16"/>
        <end position="93"/>
    </location>
</feature>
<feature type="compositionally biased region" description="Basic and acidic residues" evidence="2">
    <location>
        <begin position="466"/>
        <end position="477"/>
    </location>
</feature>
<keyword evidence="1" id="KW-0694">RNA-binding</keyword>
<organism evidence="4 5">
    <name type="scientific">Tanacetum coccineum</name>
    <dbReference type="NCBI Taxonomy" id="301880"/>
    <lineage>
        <taxon>Eukaryota</taxon>
        <taxon>Viridiplantae</taxon>
        <taxon>Streptophyta</taxon>
        <taxon>Embryophyta</taxon>
        <taxon>Tracheophyta</taxon>
        <taxon>Spermatophyta</taxon>
        <taxon>Magnoliopsida</taxon>
        <taxon>eudicotyledons</taxon>
        <taxon>Gunneridae</taxon>
        <taxon>Pentapetalae</taxon>
        <taxon>asterids</taxon>
        <taxon>campanulids</taxon>
        <taxon>Asterales</taxon>
        <taxon>Asteraceae</taxon>
        <taxon>Asteroideae</taxon>
        <taxon>Anthemideae</taxon>
        <taxon>Anthemidinae</taxon>
        <taxon>Tanacetum</taxon>
    </lineage>
</organism>
<dbReference type="Proteomes" id="UP001151760">
    <property type="component" value="Unassembled WGS sequence"/>
</dbReference>
<dbReference type="CDD" id="cd00590">
    <property type="entry name" value="RRM_SF"/>
    <property type="match status" value="1"/>
</dbReference>
<sequence length="537" mass="60414">MGTYRSKEDDVAKISTTVYVTNFPESISAKDLFHSCKVYGHVVDSFIPIKRAKNGKRFGFVRFINVFSEERLVNNLCTVWIDRYKLHANISRFHRNSGKGANNENKGAGENMNAKNKSFSNEHVLPKGSGIYKGGNSYVKVLKGDRLTGDEDVVTSPAVVLDDVCLMTRDLSNAILGRVNEFASLANLKMALCNEGFVDIKIQYMGEFWVMMKFANKEMIKKFRENVSVGSWFSIVKDATLDFQTEKRIAWVETEGIPFKLWTGNTFKRIAAKWGELLDVDDQEDSCFHSKRLCIHTKLERSISEEFKIIHRGKIYWIRAKETPGWVPDFAEQSDDEDLDEINSNDEVDKDQDPNLCGDDDDIDGVQENSFGEVEKGDNNLEEGELKENAEYSDDPFYIYPMLNKKVEKGGCDNKSEGSLKYPPGFSPKECNEDNSIHVGADIHLNEDGNASNKSKRAEGIATSRNNKDHMKSKDDSTDSVSSGHFKKSEAPRTGGSILGLLDEVVKVGQIMGYKMEGCMSNMAEIIEVQGAEEVFR</sequence>
<name>A0ABQ4YWR3_9ASTR</name>
<feature type="compositionally biased region" description="Basic and acidic residues" evidence="2">
    <location>
        <begin position="373"/>
        <end position="389"/>
    </location>
</feature>
<evidence type="ECO:0000313" key="5">
    <source>
        <dbReference type="Proteomes" id="UP001151760"/>
    </source>
</evidence>
<evidence type="ECO:0000259" key="3">
    <source>
        <dbReference type="PROSITE" id="PS50102"/>
    </source>
</evidence>
<dbReference type="Gene3D" id="3.30.70.330">
    <property type="match status" value="1"/>
</dbReference>
<feature type="region of interest" description="Disordered" evidence="2">
    <location>
        <begin position="328"/>
        <end position="389"/>
    </location>
</feature>
<evidence type="ECO:0000256" key="2">
    <source>
        <dbReference type="SAM" id="MobiDB-lite"/>
    </source>
</evidence>